<dbReference type="AlphaFoldDB" id="A0A420IQX3"/>
<sequence>MSQSKGQIALAIQAIRLDQFKLLKTACTAFNAPYTTARRRVEGAPERRVCTPNGRKLSDLEEQTLEQW</sequence>
<evidence type="ECO:0000313" key="1">
    <source>
        <dbReference type="EMBL" id="RKF76924.1"/>
    </source>
</evidence>
<feature type="non-terminal residue" evidence="1">
    <location>
        <position position="68"/>
    </location>
</feature>
<name>A0A420IQX3_9PEZI</name>
<comment type="caution">
    <text evidence="1">The sequence shown here is derived from an EMBL/GenBank/DDBJ whole genome shotgun (WGS) entry which is preliminary data.</text>
</comment>
<organism evidence="1 2">
    <name type="scientific">Golovinomyces cichoracearum</name>
    <dbReference type="NCBI Taxonomy" id="62708"/>
    <lineage>
        <taxon>Eukaryota</taxon>
        <taxon>Fungi</taxon>
        <taxon>Dikarya</taxon>
        <taxon>Ascomycota</taxon>
        <taxon>Pezizomycotina</taxon>
        <taxon>Leotiomycetes</taxon>
        <taxon>Erysiphales</taxon>
        <taxon>Erysiphaceae</taxon>
        <taxon>Golovinomyces</taxon>
    </lineage>
</organism>
<reference evidence="1 2" key="1">
    <citation type="journal article" date="2018" name="BMC Genomics">
        <title>Comparative genome analyses reveal sequence features reflecting distinct modes of host-adaptation between dicot and monocot powdery mildew.</title>
        <authorList>
            <person name="Wu Y."/>
            <person name="Ma X."/>
            <person name="Pan Z."/>
            <person name="Kale S.D."/>
            <person name="Song Y."/>
            <person name="King H."/>
            <person name="Zhang Q."/>
            <person name="Presley C."/>
            <person name="Deng X."/>
            <person name="Wei C.I."/>
            <person name="Xiao S."/>
        </authorList>
    </citation>
    <scope>NUCLEOTIDE SEQUENCE [LARGE SCALE GENOMIC DNA]</scope>
    <source>
        <strain evidence="1">UMSG1</strain>
    </source>
</reference>
<evidence type="ECO:0008006" key="3">
    <source>
        <dbReference type="Google" id="ProtNLM"/>
    </source>
</evidence>
<proteinExistence type="predicted"/>
<evidence type="ECO:0000313" key="2">
    <source>
        <dbReference type="Proteomes" id="UP000285326"/>
    </source>
</evidence>
<gene>
    <name evidence="1" type="ORF">GcM1_223025</name>
</gene>
<dbReference type="EMBL" id="MCBS01022373">
    <property type="protein sequence ID" value="RKF76924.1"/>
    <property type="molecule type" value="Genomic_DNA"/>
</dbReference>
<protein>
    <recommendedName>
        <fullName evidence="3">HTH psq-type domain-containing protein</fullName>
    </recommendedName>
</protein>
<accession>A0A420IQX3</accession>
<dbReference type="Proteomes" id="UP000285326">
    <property type="component" value="Unassembled WGS sequence"/>
</dbReference>